<evidence type="ECO:0000313" key="4">
    <source>
        <dbReference type="Proteomes" id="UP001642464"/>
    </source>
</evidence>
<dbReference type="InterPro" id="IPR036291">
    <property type="entry name" value="NAD(P)-bd_dom_sf"/>
</dbReference>
<evidence type="ECO:0000313" key="3">
    <source>
        <dbReference type="EMBL" id="CAK9109728.1"/>
    </source>
</evidence>
<dbReference type="InterPro" id="IPR002347">
    <property type="entry name" value="SDR_fam"/>
</dbReference>
<dbReference type="PROSITE" id="PS51450">
    <property type="entry name" value="LRR"/>
    <property type="match status" value="1"/>
</dbReference>
<feature type="compositionally biased region" description="Low complexity" evidence="1">
    <location>
        <begin position="562"/>
        <end position="574"/>
    </location>
</feature>
<feature type="compositionally biased region" description="Basic and acidic residues" evidence="1">
    <location>
        <begin position="417"/>
        <end position="428"/>
    </location>
</feature>
<dbReference type="Gene3D" id="3.80.10.10">
    <property type="entry name" value="Ribonuclease Inhibitor"/>
    <property type="match status" value="1"/>
</dbReference>
<feature type="transmembrane region" description="Helical" evidence="2">
    <location>
        <begin position="661"/>
        <end position="678"/>
    </location>
</feature>
<feature type="region of interest" description="Disordered" evidence="1">
    <location>
        <begin position="329"/>
        <end position="365"/>
    </location>
</feature>
<dbReference type="SUPFAM" id="SSF51735">
    <property type="entry name" value="NAD(P)-binding Rossmann-fold domains"/>
    <property type="match status" value="1"/>
</dbReference>
<keyword evidence="2" id="KW-0472">Membrane</keyword>
<dbReference type="Proteomes" id="UP001642464">
    <property type="component" value="Unassembled WGS sequence"/>
</dbReference>
<dbReference type="InterPro" id="IPR032675">
    <property type="entry name" value="LRR_dom_sf"/>
</dbReference>
<reference evidence="3 4" key="1">
    <citation type="submission" date="2024-02" db="EMBL/GenBank/DDBJ databases">
        <authorList>
            <person name="Chen Y."/>
            <person name="Shah S."/>
            <person name="Dougan E. K."/>
            <person name="Thang M."/>
            <person name="Chan C."/>
        </authorList>
    </citation>
    <scope>NUCLEOTIDE SEQUENCE [LARGE SCALE GENOMIC DNA]</scope>
</reference>
<organism evidence="3 4">
    <name type="scientific">Durusdinium trenchii</name>
    <dbReference type="NCBI Taxonomy" id="1381693"/>
    <lineage>
        <taxon>Eukaryota</taxon>
        <taxon>Sar</taxon>
        <taxon>Alveolata</taxon>
        <taxon>Dinophyceae</taxon>
        <taxon>Suessiales</taxon>
        <taxon>Symbiodiniaceae</taxon>
        <taxon>Durusdinium</taxon>
    </lineage>
</organism>
<gene>
    <name evidence="3" type="ORF">SCF082_LOCUS50983</name>
</gene>
<feature type="compositionally biased region" description="Low complexity" evidence="1">
    <location>
        <begin position="515"/>
        <end position="532"/>
    </location>
</feature>
<keyword evidence="4" id="KW-1185">Reference proteome</keyword>
<feature type="compositionally biased region" description="Acidic residues" evidence="1">
    <location>
        <begin position="329"/>
        <end position="339"/>
    </location>
</feature>
<keyword evidence="2" id="KW-1133">Transmembrane helix</keyword>
<dbReference type="InterPro" id="IPR020904">
    <property type="entry name" value="Sc_DH/Rdtase_CS"/>
</dbReference>
<keyword evidence="2" id="KW-0812">Transmembrane</keyword>
<evidence type="ECO:0000256" key="1">
    <source>
        <dbReference type="SAM" id="MobiDB-lite"/>
    </source>
</evidence>
<dbReference type="Pfam" id="PF00106">
    <property type="entry name" value="adh_short"/>
    <property type="match status" value="1"/>
</dbReference>
<dbReference type="EMBL" id="CAXAMM010043359">
    <property type="protein sequence ID" value="CAK9109728.1"/>
    <property type="molecule type" value="Genomic_DNA"/>
</dbReference>
<sequence length="991" mass="108861">MAGAGRAGGGRVVSKPMAELAVKNAKYVKNCTELYMANKSIEELQGFARFVNLEVLWLNNNELRRISHLDSNFRIKSLYAHNNKLTTVAGSISKFKFIETLHLFNNKISNLEKCLAVLSRLNHLRTLDLFNNPVAQEENYRLRVICAMPDSLEVLDRHKVTPEERILARKLFGRKGGQGTGQVTVPENLVVQRPASELVGCLSGCTELLLNEVHDILERREQEAADKAQKGTLQVPEVDETAPLQRGLPRPTFWASSGSSGLYGASEVLSTWEQYAVSKLFEKELGDADLIGFNEMTRLVDQVQDELARKLAEPARSAWERMCAAYPDEVEIQDPDNGDNDPPRQGNLSEDDEEHNGSNAAHQAALPRAVVERALVAAQWTRWDSESNERLSSEAFRLAQRTLLRANSSHAKAVPGEGEHSNNDQEDVKDRGQLNNEAMSLACKATRFSAVQRVSSERALPTEAASASQNQRPGTAGSEEPDPPESDSRFDYFEMFSYAKASPASRREPASPRASELASGSSGLSKLGLTPSALRQLEHKRQRQQASASTLRDGAIIPVLHPASPAPSAATRASADQEPKAIKAIVAGVSPLQIASPRALGPADPRQTDQHTGGNAKAVRPRGTRSSGLLGFCVARGSEILGDDLAAGDNKDKARKMMESLMWWAGLLWLVSVLSYILPQMYLKMFGVQNLKEKYNAKWALVTGESTWREQRDREVDRRKACWTRHQRGRGCVSWYVVASAENPLNCPLTALAWSRSDKLLDTSVEEYKKAFPGVEFRKVPVNLATGDFMPKLVEATKDVQVSIVVNNAGYIKTGFLSDVPIEALMANHNCNSTSAMMITHHFVKEMQAKKLKGCVTFTSSPAGFMPCPFSVIYGATKAYLTTFAQSLAPEIRGDGIDVCVVHPSPVASNFYEGTHKIGALLFFKSTATGPDAIANILLASVGRQVTVDQGYYPMCVKVLLKIVDVNLMADMIASTASFLPDYKQMKQKAQ</sequence>
<dbReference type="InterPro" id="IPR042655">
    <property type="entry name" value="LRC72"/>
</dbReference>
<proteinExistence type="predicted"/>
<evidence type="ECO:0000256" key="2">
    <source>
        <dbReference type="SAM" id="Phobius"/>
    </source>
</evidence>
<feature type="region of interest" description="Disordered" evidence="1">
    <location>
        <begin position="596"/>
        <end position="623"/>
    </location>
</feature>
<dbReference type="PANTHER" id="PTHR46759:SF1">
    <property type="entry name" value="LEUCINE-RICH REPEAT-CONTAINING PROTEIN 72"/>
    <property type="match status" value="1"/>
</dbReference>
<protein>
    <submittedName>
        <fullName evidence="3">Leucine-rich repeat-containing protein 72</fullName>
    </submittedName>
</protein>
<name>A0ABP0SBJ0_9DINO</name>
<dbReference type="Gene3D" id="3.40.50.720">
    <property type="entry name" value="NAD(P)-binding Rossmann-like Domain"/>
    <property type="match status" value="1"/>
</dbReference>
<dbReference type="PANTHER" id="PTHR46759">
    <property type="entry name" value="LEUCINE-RICH REPEAT-CONTAINING PROTEIN 72"/>
    <property type="match status" value="1"/>
</dbReference>
<dbReference type="SUPFAM" id="SSF52058">
    <property type="entry name" value="L domain-like"/>
    <property type="match status" value="1"/>
</dbReference>
<feature type="region of interest" description="Disordered" evidence="1">
    <location>
        <begin position="409"/>
        <end position="428"/>
    </location>
</feature>
<dbReference type="PROSITE" id="PS00061">
    <property type="entry name" value="ADH_SHORT"/>
    <property type="match status" value="1"/>
</dbReference>
<comment type="caution">
    <text evidence="3">The sequence shown here is derived from an EMBL/GenBank/DDBJ whole genome shotgun (WGS) entry which is preliminary data.</text>
</comment>
<dbReference type="InterPro" id="IPR001611">
    <property type="entry name" value="Leu-rich_rpt"/>
</dbReference>
<feature type="region of interest" description="Disordered" evidence="1">
    <location>
        <begin position="454"/>
        <end position="489"/>
    </location>
</feature>
<dbReference type="CDD" id="cd05233">
    <property type="entry name" value="SDR_c"/>
    <property type="match status" value="1"/>
</dbReference>
<accession>A0ABP0SBJ0</accession>
<feature type="region of interest" description="Disordered" evidence="1">
    <location>
        <begin position="501"/>
        <end position="576"/>
    </location>
</feature>
<dbReference type="Pfam" id="PF14580">
    <property type="entry name" value="LRR_9"/>
    <property type="match status" value="1"/>
</dbReference>